<evidence type="ECO:0000256" key="3">
    <source>
        <dbReference type="ARBA" id="ARBA00022801"/>
    </source>
</evidence>
<dbReference type="Pfam" id="PF04083">
    <property type="entry name" value="Abhydro_lipase"/>
    <property type="match status" value="1"/>
</dbReference>
<name>A0A8J2RW31_9CRUS</name>
<dbReference type="AlphaFoldDB" id="A0A8J2RW31"/>
<feature type="chain" id="PRO_5035310056" description="Partial AB-hydrolase lipase domain-containing protein" evidence="7">
    <location>
        <begin position="32"/>
        <end position="474"/>
    </location>
</feature>
<dbReference type="GO" id="GO:0016042">
    <property type="term" value="P:lipid catabolic process"/>
    <property type="evidence" value="ECO:0007669"/>
    <property type="project" value="UniProtKB-KW"/>
</dbReference>
<keyword evidence="3" id="KW-0378">Hydrolase</keyword>
<dbReference type="GO" id="GO:0016787">
    <property type="term" value="F:hydrolase activity"/>
    <property type="evidence" value="ECO:0007669"/>
    <property type="project" value="UniProtKB-KW"/>
</dbReference>
<dbReference type="Proteomes" id="UP000789390">
    <property type="component" value="Unassembled WGS sequence"/>
</dbReference>
<dbReference type="InterPro" id="IPR006693">
    <property type="entry name" value="AB_hydrolase_lipase"/>
</dbReference>
<accession>A0A8J2RW31</accession>
<dbReference type="EMBL" id="CAKKLH010000303">
    <property type="protein sequence ID" value="CAH0110512.1"/>
    <property type="molecule type" value="Genomic_DNA"/>
</dbReference>
<evidence type="ECO:0000256" key="6">
    <source>
        <dbReference type="ARBA" id="ARBA00023180"/>
    </source>
</evidence>
<keyword evidence="4" id="KW-0442">Lipid degradation</keyword>
<gene>
    <name evidence="9" type="ORF">DGAL_LOCUS14081</name>
</gene>
<organism evidence="9 10">
    <name type="scientific">Daphnia galeata</name>
    <dbReference type="NCBI Taxonomy" id="27404"/>
    <lineage>
        <taxon>Eukaryota</taxon>
        <taxon>Metazoa</taxon>
        <taxon>Ecdysozoa</taxon>
        <taxon>Arthropoda</taxon>
        <taxon>Crustacea</taxon>
        <taxon>Branchiopoda</taxon>
        <taxon>Diplostraca</taxon>
        <taxon>Cladocera</taxon>
        <taxon>Anomopoda</taxon>
        <taxon>Daphniidae</taxon>
        <taxon>Daphnia</taxon>
    </lineage>
</organism>
<dbReference type="OrthoDB" id="9974421at2759"/>
<evidence type="ECO:0000313" key="10">
    <source>
        <dbReference type="Proteomes" id="UP000789390"/>
    </source>
</evidence>
<keyword evidence="5" id="KW-0443">Lipid metabolism</keyword>
<comment type="caution">
    <text evidence="9">The sequence shown here is derived from an EMBL/GenBank/DDBJ whole genome shotgun (WGS) entry which is preliminary data.</text>
</comment>
<dbReference type="Gene3D" id="3.40.50.1820">
    <property type="entry name" value="alpha/beta hydrolase"/>
    <property type="match status" value="1"/>
</dbReference>
<evidence type="ECO:0000256" key="5">
    <source>
        <dbReference type="ARBA" id="ARBA00023098"/>
    </source>
</evidence>
<evidence type="ECO:0000256" key="2">
    <source>
        <dbReference type="ARBA" id="ARBA00022729"/>
    </source>
</evidence>
<dbReference type="InterPro" id="IPR029058">
    <property type="entry name" value="AB_hydrolase_fold"/>
</dbReference>
<sequence length="474" mass="54570">MLKLLLLTSSIHNRSTLLFLFLLLSSHGYHCHQLAAQQQQLNVLDQQAVKTNSLIDSSALLLSLLLANNGSLLGSYSDSKFGPVEDPELEMTTPQLIAHRGYPVEIHQVTTSDGYILEMHRIPFSNKVPTRFQRSKQFGSKYAKRMTTRPVVFLQHGLLCSSSDWVLNPTDRGLAYMLADRGYDVWMGNARGNTYSNKHIFLKESDEAFWRFTWNEMGMYDIPAELEYIFKVTGRQKLLYIGHSMGTTMFWVAMETHPELNDKVELMVGLAPVASVSRMKSPIRIFTPFIHQFQLVFEWFGTKAFLPSGPVLKLMSKLFCDQTKWEEDFCENIFFLLSGSDPANFNEEMVPLITTHTPAGTSTYTIIHYMQEYSTAERFTRMDWGTKQNMEEYGQPTPPPYNLTTVTAPVVLYWGENDWLASPKDVTWLAKRLTNLQGFYRVNLTAFNHLDFLWATNVDQLLYYHLLELLPYSY</sequence>
<evidence type="ECO:0000313" key="9">
    <source>
        <dbReference type="EMBL" id="CAH0110512.1"/>
    </source>
</evidence>
<evidence type="ECO:0000259" key="8">
    <source>
        <dbReference type="Pfam" id="PF04083"/>
    </source>
</evidence>
<comment type="similarity">
    <text evidence="1">Belongs to the AB hydrolase superfamily. Lipase family.</text>
</comment>
<reference evidence="9" key="1">
    <citation type="submission" date="2021-11" db="EMBL/GenBank/DDBJ databases">
        <authorList>
            <person name="Schell T."/>
        </authorList>
    </citation>
    <scope>NUCLEOTIDE SEQUENCE</scope>
    <source>
        <strain evidence="9">M5</strain>
    </source>
</reference>
<protein>
    <recommendedName>
        <fullName evidence="8">Partial AB-hydrolase lipase domain-containing protein</fullName>
    </recommendedName>
</protein>
<proteinExistence type="inferred from homology"/>
<evidence type="ECO:0000256" key="4">
    <source>
        <dbReference type="ARBA" id="ARBA00022963"/>
    </source>
</evidence>
<evidence type="ECO:0000256" key="7">
    <source>
        <dbReference type="SAM" id="SignalP"/>
    </source>
</evidence>
<feature type="signal peptide" evidence="7">
    <location>
        <begin position="1"/>
        <end position="31"/>
    </location>
</feature>
<dbReference type="PANTHER" id="PTHR11005">
    <property type="entry name" value="LYSOSOMAL ACID LIPASE-RELATED"/>
    <property type="match status" value="1"/>
</dbReference>
<dbReference type="FunFam" id="3.40.50.1820:FF:000021">
    <property type="entry name" value="Lipase"/>
    <property type="match status" value="1"/>
</dbReference>
<keyword evidence="6" id="KW-0325">Glycoprotein</keyword>
<feature type="domain" description="Partial AB-hydrolase lipase" evidence="8">
    <location>
        <begin position="94"/>
        <end position="168"/>
    </location>
</feature>
<keyword evidence="2 7" id="KW-0732">Signal</keyword>
<evidence type="ECO:0000256" key="1">
    <source>
        <dbReference type="ARBA" id="ARBA00010701"/>
    </source>
</evidence>
<dbReference type="SUPFAM" id="SSF53474">
    <property type="entry name" value="alpha/beta-Hydrolases"/>
    <property type="match status" value="1"/>
</dbReference>
<keyword evidence="10" id="KW-1185">Reference proteome</keyword>